<feature type="transmembrane region" description="Helical" evidence="1">
    <location>
        <begin position="12"/>
        <end position="32"/>
    </location>
</feature>
<reference evidence="3" key="1">
    <citation type="submission" date="2016-10" db="EMBL/GenBank/DDBJ databases">
        <authorList>
            <person name="de Groot N.N."/>
        </authorList>
    </citation>
    <scope>NUCLEOTIDE SEQUENCE [LARGE SCALE GENOMIC DNA]</scope>
    <source>
        <strain evidence="3">10nlg</strain>
    </source>
</reference>
<evidence type="ECO:0000313" key="3">
    <source>
        <dbReference type="Proteomes" id="UP000199318"/>
    </source>
</evidence>
<evidence type="ECO:0000313" key="2">
    <source>
        <dbReference type="EMBL" id="SES26843.1"/>
    </source>
</evidence>
<dbReference type="Proteomes" id="UP000199318">
    <property type="component" value="Unassembled WGS sequence"/>
</dbReference>
<feature type="transmembrane region" description="Helical" evidence="1">
    <location>
        <begin position="183"/>
        <end position="210"/>
    </location>
</feature>
<dbReference type="AlphaFoldDB" id="A0A1H9VZZ9"/>
<proteinExistence type="predicted"/>
<protein>
    <recommendedName>
        <fullName evidence="4">ABC-2 type transport system permease protein</fullName>
    </recommendedName>
</protein>
<feature type="transmembrane region" description="Helical" evidence="1">
    <location>
        <begin position="99"/>
        <end position="119"/>
    </location>
</feature>
<gene>
    <name evidence="2" type="ORF">SAMN05444126_12534</name>
</gene>
<comment type="caution">
    <text evidence="2">The sequence shown here is derived from an EMBL/GenBank/DDBJ whole genome shotgun (WGS) entry which is preliminary data.</text>
</comment>
<dbReference type="STRING" id="1464123.SAMN05444126_12534"/>
<feature type="transmembrane region" description="Helical" evidence="1">
    <location>
        <begin position="125"/>
        <end position="144"/>
    </location>
</feature>
<organism evidence="2 3">
    <name type="scientific">Salisediminibacterium halotolerans</name>
    <dbReference type="NCBI Taxonomy" id="517425"/>
    <lineage>
        <taxon>Bacteria</taxon>
        <taxon>Bacillati</taxon>
        <taxon>Bacillota</taxon>
        <taxon>Bacilli</taxon>
        <taxon>Bacillales</taxon>
        <taxon>Bacillaceae</taxon>
        <taxon>Salisediminibacterium</taxon>
    </lineage>
</organism>
<accession>A0A1H9VZZ9</accession>
<keyword evidence="1" id="KW-1133">Transmembrane helix</keyword>
<keyword evidence="3" id="KW-1185">Reference proteome</keyword>
<feature type="transmembrane region" description="Helical" evidence="1">
    <location>
        <begin position="44"/>
        <end position="67"/>
    </location>
</feature>
<evidence type="ECO:0008006" key="4">
    <source>
        <dbReference type="Google" id="ProtNLM"/>
    </source>
</evidence>
<keyword evidence="1" id="KW-0472">Membrane</keyword>
<keyword evidence="1" id="KW-0812">Transmembrane</keyword>
<dbReference type="EMBL" id="FOGV01000025">
    <property type="protein sequence ID" value="SES26843.1"/>
    <property type="molecule type" value="Genomic_DNA"/>
</dbReference>
<evidence type="ECO:0000256" key="1">
    <source>
        <dbReference type="SAM" id="Phobius"/>
    </source>
</evidence>
<feature type="transmembrane region" description="Helical" evidence="1">
    <location>
        <begin position="153"/>
        <end position="171"/>
    </location>
</feature>
<dbReference type="RefSeq" id="WP_093074215.1">
    <property type="nucleotide sequence ID" value="NZ_FOGV01000025.1"/>
</dbReference>
<name>A0A1H9VZZ9_9BACI</name>
<sequence length="215" mass="23640">MINVFLRELNGLLWQFQSILIIGLAAGLTYLSETYSDLYPQLPFNGFALIMIVFGFLVVLTVSHDALNSEAAARTFRLVVIRIPRAAIFGGKLLAHAGYWLIMLIVAVGVTGFFTAPGLTGSTTMHVSLLFFSISTAFFLSALIKRPLTSKRVSVLAGILLPAAVIWSYVADNWLHAVSPYHMYIYDSILAVIIPLFYGAVLLSAAYVLFERSDL</sequence>